<dbReference type="SUPFAM" id="SSF82171">
    <property type="entry name" value="DPP6 N-terminal domain-like"/>
    <property type="match status" value="1"/>
</dbReference>
<dbReference type="InterPro" id="IPR002469">
    <property type="entry name" value="Peptidase_S9B_N"/>
</dbReference>
<dbReference type="InterPro" id="IPR001375">
    <property type="entry name" value="Peptidase_S9_cat"/>
</dbReference>
<comment type="caution">
    <text evidence="3">The sequence shown here is derived from an EMBL/GenBank/DDBJ whole genome shotgun (WGS) entry which is preliminary data.</text>
</comment>
<proteinExistence type="predicted"/>
<dbReference type="GO" id="GO:0004177">
    <property type="term" value="F:aminopeptidase activity"/>
    <property type="evidence" value="ECO:0007669"/>
    <property type="project" value="UniProtKB-KW"/>
</dbReference>
<dbReference type="Proteomes" id="UP000271227">
    <property type="component" value="Unassembled WGS sequence"/>
</dbReference>
<gene>
    <name evidence="3" type="ORF">BXY39_2532</name>
</gene>
<keyword evidence="3" id="KW-0031">Aminopeptidase</keyword>
<dbReference type="GO" id="GO:0008239">
    <property type="term" value="F:dipeptidyl-peptidase activity"/>
    <property type="evidence" value="ECO:0007669"/>
    <property type="project" value="TreeGrafter"/>
</dbReference>
<dbReference type="Gene3D" id="3.40.50.1820">
    <property type="entry name" value="alpha/beta hydrolase"/>
    <property type="match status" value="1"/>
</dbReference>
<dbReference type="SUPFAM" id="SSF53474">
    <property type="entry name" value="alpha/beta-Hydrolases"/>
    <property type="match status" value="1"/>
</dbReference>
<dbReference type="GO" id="GO:0006508">
    <property type="term" value="P:proteolysis"/>
    <property type="evidence" value="ECO:0007669"/>
    <property type="project" value="InterPro"/>
</dbReference>
<reference evidence="3 4" key="1">
    <citation type="submission" date="2018-10" db="EMBL/GenBank/DDBJ databases">
        <title>Genomic Encyclopedia of Archaeal and Bacterial Type Strains, Phase II (KMG-II): from individual species to whole genera.</title>
        <authorList>
            <person name="Goeker M."/>
        </authorList>
    </citation>
    <scope>NUCLEOTIDE SEQUENCE [LARGE SCALE GENOMIC DNA]</scope>
    <source>
        <strain evidence="3 4">DSM 25217</strain>
    </source>
</reference>
<evidence type="ECO:0000313" key="3">
    <source>
        <dbReference type="EMBL" id="RMB04958.1"/>
    </source>
</evidence>
<dbReference type="PANTHER" id="PTHR11731">
    <property type="entry name" value="PROTEASE FAMILY S9B,C DIPEPTIDYL-PEPTIDASE IV-RELATED"/>
    <property type="match status" value="1"/>
</dbReference>
<evidence type="ECO:0000313" key="4">
    <source>
        <dbReference type="Proteomes" id="UP000271227"/>
    </source>
</evidence>
<keyword evidence="4" id="KW-1185">Reference proteome</keyword>
<dbReference type="RefSeq" id="WP_170163822.1">
    <property type="nucleotide sequence ID" value="NZ_REFR01000012.1"/>
</dbReference>
<dbReference type="EMBL" id="REFR01000012">
    <property type="protein sequence ID" value="RMB04958.1"/>
    <property type="molecule type" value="Genomic_DNA"/>
</dbReference>
<evidence type="ECO:0000259" key="2">
    <source>
        <dbReference type="Pfam" id="PF00930"/>
    </source>
</evidence>
<evidence type="ECO:0000259" key="1">
    <source>
        <dbReference type="Pfam" id="PF00326"/>
    </source>
</evidence>
<keyword evidence="3" id="KW-0645">Protease</keyword>
<dbReference type="AlphaFoldDB" id="A0A3M0C5F3"/>
<dbReference type="InterPro" id="IPR029058">
    <property type="entry name" value="AB_hydrolase_fold"/>
</dbReference>
<keyword evidence="3" id="KW-0378">Hydrolase</keyword>
<dbReference type="Gene3D" id="2.140.10.30">
    <property type="entry name" value="Dipeptidylpeptidase IV, N-terminal domain"/>
    <property type="match status" value="1"/>
</dbReference>
<feature type="domain" description="Dipeptidylpeptidase IV N-terminal" evidence="2">
    <location>
        <begin position="210"/>
        <end position="459"/>
    </location>
</feature>
<dbReference type="PANTHER" id="PTHR11731:SF193">
    <property type="entry name" value="DIPEPTIDYL PEPTIDASE 9"/>
    <property type="match status" value="1"/>
</dbReference>
<accession>A0A3M0C5F3</accession>
<dbReference type="Pfam" id="PF00930">
    <property type="entry name" value="DPPIV_N"/>
    <property type="match status" value="1"/>
</dbReference>
<dbReference type="InterPro" id="IPR050278">
    <property type="entry name" value="Serine_Prot_S9B/DPPIV"/>
</dbReference>
<dbReference type="Pfam" id="PF00326">
    <property type="entry name" value="Peptidase_S9"/>
    <property type="match status" value="1"/>
</dbReference>
<sequence length="754" mass="83767">MGLLVGGMVQLGYVSALSANPVAVTEPSGIAEDVAALRQQIGLADHVRGGEIRHFWSRDGAYLYYSEKNAAPEDIWRVDLKTYDRMSVFAGADAPHGSARTSLYAGTLEPETAKLYLERDGALHSLDVRTGQFDALSEAQAEKYRARRPKVYGSRFPQAPDGVLRESPSPDGSAFVSIGETELMLRAESGAAHALSRDTLGGHVWNPYSFRWSSGGRFLAAVLDDFSQSQRIALVAHRQDGDHIDHAYYPPVGSRFPQGRVHILDVKAGKPLSVLETGGDDHYLRLHRFSADEKTLYYFTLSRTGNVLEYWEADVESGRRTRVFAERSELPFAYPYAFSLAPNGAPIFPLANETGFLWLSERSGARELYLYRPDGKPARQLTNGLGRIHSIIGYDEAGKIAYVLVQSDRGRPYDTHLFAIDVAGVGARKLTTGPGRRSVQIDPRYTHVLETVSTPQTPTRTYLWSLKSEVRSELSRAEFDEDGLWRAPEEFSALAADGRTKLHGLLYKPDGFDPSKRYPMLEYIYAGPQAVWTPKTFLIGGHYPRALAKAGFLVMVVDGRGTPERGPAFQGHTYGRLGQVEIADHVAVIDALVRERRYIDPGRIGVFGTSFGGYYSMRAMLDAPGTYRAGVSSAPAMLSRAHIFAPVEAFMRLPRDNPEGYRLTSLDPLADRLAGPLLIMTGTWDVNTPFAHALAFSEMFTAARKPVRMIVMPERNHHFMRRGETVRDIAWTLAIRDFFREAFHIQSGGMHETP</sequence>
<name>A0A3M0C5F3_9PROT</name>
<feature type="domain" description="Peptidase S9 prolyl oligopeptidase catalytic" evidence="1">
    <location>
        <begin position="546"/>
        <end position="743"/>
    </location>
</feature>
<dbReference type="GO" id="GO:0008236">
    <property type="term" value="F:serine-type peptidase activity"/>
    <property type="evidence" value="ECO:0007669"/>
    <property type="project" value="InterPro"/>
</dbReference>
<organism evidence="3 4">
    <name type="scientific">Eilatimonas milleporae</name>
    <dbReference type="NCBI Taxonomy" id="911205"/>
    <lineage>
        <taxon>Bacteria</taxon>
        <taxon>Pseudomonadati</taxon>
        <taxon>Pseudomonadota</taxon>
        <taxon>Alphaproteobacteria</taxon>
        <taxon>Kordiimonadales</taxon>
        <taxon>Kordiimonadaceae</taxon>
        <taxon>Eilatimonas</taxon>
    </lineage>
</organism>
<protein>
    <submittedName>
        <fullName evidence="3">Dipeptidyl aminopeptidase/acylaminoacyl peptidase</fullName>
    </submittedName>
</protein>
<dbReference type="InParanoid" id="A0A3M0C5F3"/>